<reference evidence="1 2" key="1">
    <citation type="journal article" date="2018" name="Front. Plant Sci.">
        <title>Red Clover (Trifolium pratense) and Zigzag Clover (T. medium) - A Picture of Genomic Similarities and Differences.</title>
        <authorList>
            <person name="Dluhosova J."/>
            <person name="Istvanek J."/>
            <person name="Nedelnik J."/>
            <person name="Repkova J."/>
        </authorList>
    </citation>
    <scope>NUCLEOTIDE SEQUENCE [LARGE SCALE GENOMIC DNA]</scope>
    <source>
        <strain evidence="2">cv. 10/8</strain>
        <tissue evidence="1">Leaf</tissue>
    </source>
</reference>
<dbReference type="AlphaFoldDB" id="A0A392N308"/>
<feature type="non-terminal residue" evidence="1">
    <location>
        <position position="227"/>
    </location>
</feature>
<gene>
    <name evidence="1" type="ORF">A2U01_0013830</name>
</gene>
<accession>A0A392N308</accession>
<dbReference type="EMBL" id="LXQA010023697">
    <property type="protein sequence ID" value="MCH92884.1"/>
    <property type="molecule type" value="Genomic_DNA"/>
</dbReference>
<evidence type="ECO:0000313" key="2">
    <source>
        <dbReference type="Proteomes" id="UP000265520"/>
    </source>
</evidence>
<sequence length="227" mass="24935">MRPTYAKKDKTSKEDKTKIIGKAKRDLSAASLKSILLNMPEDEVHEIYYKKLLLFFIVDQFLLPTTNPECSEAVANGKSNLVACTPVLETMLFDRITKLKPDDSGKFVSTMPHVFKYETLRKSSADWHKKLKYLSQADVENCPYCEENIGVAENTGGEAGNVTSDVENIGGEALGNIGDHVETSLNRVENIGGQVNTPIIETSTVVVADQTNEEIDVGTSTPIPSSH</sequence>
<protein>
    <submittedName>
        <fullName evidence="1">Uncharacterized protein</fullName>
    </submittedName>
</protein>
<keyword evidence="2" id="KW-1185">Reference proteome</keyword>
<organism evidence="1 2">
    <name type="scientific">Trifolium medium</name>
    <dbReference type="NCBI Taxonomy" id="97028"/>
    <lineage>
        <taxon>Eukaryota</taxon>
        <taxon>Viridiplantae</taxon>
        <taxon>Streptophyta</taxon>
        <taxon>Embryophyta</taxon>
        <taxon>Tracheophyta</taxon>
        <taxon>Spermatophyta</taxon>
        <taxon>Magnoliopsida</taxon>
        <taxon>eudicotyledons</taxon>
        <taxon>Gunneridae</taxon>
        <taxon>Pentapetalae</taxon>
        <taxon>rosids</taxon>
        <taxon>fabids</taxon>
        <taxon>Fabales</taxon>
        <taxon>Fabaceae</taxon>
        <taxon>Papilionoideae</taxon>
        <taxon>50 kb inversion clade</taxon>
        <taxon>NPAAA clade</taxon>
        <taxon>Hologalegina</taxon>
        <taxon>IRL clade</taxon>
        <taxon>Trifolieae</taxon>
        <taxon>Trifolium</taxon>
    </lineage>
</organism>
<comment type="caution">
    <text evidence="1">The sequence shown here is derived from an EMBL/GenBank/DDBJ whole genome shotgun (WGS) entry which is preliminary data.</text>
</comment>
<name>A0A392N308_9FABA</name>
<dbReference type="Proteomes" id="UP000265520">
    <property type="component" value="Unassembled WGS sequence"/>
</dbReference>
<evidence type="ECO:0000313" key="1">
    <source>
        <dbReference type="EMBL" id="MCH92884.1"/>
    </source>
</evidence>
<proteinExistence type="predicted"/>